<keyword evidence="4" id="KW-0472">Membrane</keyword>
<evidence type="ECO:0000256" key="2">
    <source>
        <dbReference type="ARBA" id="ARBA00022741"/>
    </source>
</evidence>
<dbReference type="InterPro" id="IPR013126">
    <property type="entry name" value="Hsp_70_fam"/>
</dbReference>
<dbReference type="GO" id="GO:0005524">
    <property type="term" value="F:ATP binding"/>
    <property type="evidence" value="ECO:0007669"/>
    <property type="project" value="UniProtKB-KW"/>
</dbReference>
<comment type="similarity">
    <text evidence="1">Belongs to the heat shock protein 70 family.</text>
</comment>
<gene>
    <name evidence="5" type="ORF">EGR_08317</name>
</gene>
<organism evidence="5 6">
    <name type="scientific">Echinococcus granulosus</name>
    <name type="common">Hydatid tapeworm</name>
    <dbReference type="NCBI Taxonomy" id="6210"/>
    <lineage>
        <taxon>Eukaryota</taxon>
        <taxon>Metazoa</taxon>
        <taxon>Spiralia</taxon>
        <taxon>Lophotrochozoa</taxon>
        <taxon>Platyhelminthes</taxon>
        <taxon>Cestoda</taxon>
        <taxon>Eucestoda</taxon>
        <taxon>Cyclophyllidea</taxon>
        <taxon>Taeniidae</taxon>
        <taxon>Echinococcus</taxon>
        <taxon>Echinococcus granulosus group</taxon>
    </lineage>
</organism>
<dbReference type="CTD" id="36344032"/>
<evidence type="ECO:0000256" key="1">
    <source>
        <dbReference type="ARBA" id="ARBA00007381"/>
    </source>
</evidence>
<dbReference type="AlphaFoldDB" id="W6U6I1"/>
<evidence type="ECO:0000313" key="5">
    <source>
        <dbReference type="EMBL" id="EUB56848.1"/>
    </source>
</evidence>
<dbReference type="GO" id="GO:0140662">
    <property type="term" value="F:ATP-dependent protein folding chaperone"/>
    <property type="evidence" value="ECO:0007669"/>
    <property type="project" value="InterPro"/>
</dbReference>
<keyword evidence="4" id="KW-1133">Transmembrane helix</keyword>
<accession>W6U6I1</accession>
<feature type="transmembrane region" description="Helical" evidence="4">
    <location>
        <begin position="87"/>
        <end position="110"/>
    </location>
</feature>
<dbReference type="GeneID" id="36344032"/>
<dbReference type="EMBL" id="APAU02000102">
    <property type="protein sequence ID" value="EUB56848.1"/>
    <property type="molecule type" value="Genomic_DNA"/>
</dbReference>
<evidence type="ECO:0000256" key="4">
    <source>
        <dbReference type="SAM" id="Phobius"/>
    </source>
</evidence>
<dbReference type="KEGG" id="egl:EGR_08317"/>
<dbReference type="STRING" id="6210.W6U6I1"/>
<evidence type="ECO:0000313" key="6">
    <source>
        <dbReference type="Proteomes" id="UP000019149"/>
    </source>
</evidence>
<dbReference type="RefSeq" id="XP_024348044.1">
    <property type="nucleotide sequence ID" value="XM_024497566.1"/>
</dbReference>
<proteinExistence type="inferred from homology"/>
<reference evidence="5 6" key="1">
    <citation type="journal article" date="2013" name="Nat. Genet.">
        <title>The genome of the hydatid tapeworm Echinococcus granulosus.</title>
        <authorList>
            <person name="Zheng H."/>
            <person name="Zhang W."/>
            <person name="Zhang L."/>
            <person name="Zhang Z."/>
            <person name="Li J."/>
            <person name="Lu G."/>
            <person name="Zhu Y."/>
            <person name="Wang Y."/>
            <person name="Huang Y."/>
            <person name="Liu J."/>
            <person name="Kang H."/>
            <person name="Chen J."/>
            <person name="Wang L."/>
            <person name="Chen A."/>
            <person name="Yu S."/>
            <person name="Gao Z."/>
            <person name="Jin L."/>
            <person name="Gu W."/>
            <person name="Wang Z."/>
            <person name="Zhao L."/>
            <person name="Shi B."/>
            <person name="Wen H."/>
            <person name="Lin R."/>
            <person name="Jones M.K."/>
            <person name="Brejova B."/>
            <person name="Vinar T."/>
            <person name="Zhao G."/>
            <person name="McManus D.P."/>
            <person name="Chen Z."/>
            <person name="Zhou Y."/>
            <person name="Wang S."/>
        </authorList>
    </citation>
    <scope>NUCLEOTIDE SEQUENCE [LARGE SCALE GENOMIC DNA]</scope>
</reference>
<dbReference type="Proteomes" id="UP000019149">
    <property type="component" value="Unassembled WGS sequence"/>
</dbReference>
<keyword evidence="2" id="KW-0547">Nucleotide-binding</keyword>
<comment type="caution">
    <text evidence="5">The sequence shown here is derived from an EMBL/GenBank/DDBJ whole genome shotgun (WGS) entry which is preliminary data.</text>
</comment>
<keyword evidence="5" id="KW-0346">Stress response</keyword>
<evidence type="ECO:0000256" key="3">
    <source>
        <dbReference type="ARBA" id="ARBA00022840"/>
    </source>
</evidence>
<dbReference type="Gene3D" id="3.30.420.40">
    <property type="match status" value="2"/>
</dbReference>
<keyword evidence="4" id="KW-0812">Transmembrane</keyword>
<name>W6U6I1_ECHGR</name>
<sequence length="161" mass="17934">MSKYPAIKHWPFEVINELGMPEIKKPMRGEVDDAAITVLVCFNEYQCQVMIDTAKILSTNVLRLTNKSMAPTIAHSLFKRVVRWCNVFVFCLGCGILNMFFLSTGVAASMGSEDMALDWRITLSGSPSMSVRKKHESGESHWEDGMQPKLMSGVQGINNSA</sequence>
<keyword evidence="3" id="KW-0067">ATP-binding</keyword>
<keyword evidence="6" id="KW-1185">Reference proteome</keyword>
<protein>
    <submittedName>
        <fullName evidence="5">Heat shock protein cognate 2</fullName>
    </submittedName>
</protein>
<dbReference type="Pfam" id="PF00012">
    <property type="entry name" value="HSP70"/>
    <property type="match status" value="1"/>
</dbReference>